<dbReference type="STRING" id="639282.DEFDS_1114"/>
<dbReference type="HOGENOM" id="CLU_157819_0_0_0"/>
<organism evidence="2 3">
    <name type="scientific">Deferribacter desulfuricans (strain DSM 14783 / JCM 11476 / NBRC 101012 / SSM1)</name>
    <dbReference type="NCBI Taxonomy" id="639282"/>
    <lineage>
        <taxon>Bacteria</taxon>
        <taxon>Pseudomonadati</taxon>
        <taxon>Deferribacterota</taxon>
        <taxon>Deferribacteres</taxon>
        <taxon>Deferribacterales</taxon>
        <taxon>Deferribacteraceae</taxon>
        <taxon>Deferribacter</taxon>
    </lineage>
</organism>
<dbReference type="eggNOG" id="ENOG5032P7T">
    <property type="taxonomic scope" value="Bacteria"/>
</dbReference>
<dbReference type="KEGG" id="ddf:DEFDS_1114"/>
<name>D3PDB0_DEFDS</name>
<protein>
    <recommendedName>
        <fullName evidence="4">Lipoprotein</fullName>
    </recommendedName>
</protein>
<dbReference type="AlphaFoldDB" id="D3PDB0"/>
<proteinExistence type="predicted"/>
<dbReference type="PROSITE" id="PS51257">
    <property type="entry name" value="PROKAR_LIPOPROTEIN"/>
    <property type="match status" value="1"/>
</dbReference>
<feature type="signal peptide" evidence="1">
    <location>
        <begin position="1"/>
        <end position="21"/>
    </location>
</feature>
<dbReference type="Pfam" id="PF12092">
    <property type="entry name" value="DUF3568"/>
    <property type="match status" value="1"/>
</dbReference>
<evidence type="ECO:0000256" key="1">
    <source>
        <dbReference type="SAM" id="SignalP"/>
    </source>
</evidence>
<dbReference type="OrthoDB" id="9812725at2"/>
<keyword evidence="1" id="KW-0732">Signal</keyword>
<dbReference type="InterPro" id="IPR021952">
    <property type="entry name" value="Flpp3-like"/>
</dbReference>
<dbReference type="EMBL" id="AP011529">
    <property type="protein sequence ID" value="BAI80583.1"/>
    <property type="molecule type" value="Genomic_DNA"/>
</dbReference>
<dbReference type="Proteomes" id="UP000001520">
    <property type="component" value="Chromosome"/>
</dbReference>
<evidence type="ECO:0000313" key="3">
    <source>
        <dbReference type="Proteomes" id="UP000001520"/>
    </source>
</evidence>
<reference evidence="2 3" key="1">
    <citation type="journal article" date="2010" name="DNA Res.">
        <title>Bacterial lifestyle in a deep-sea hydrothermal vent chimney revealed by the genome sequence of the thermophilic bacterium Deferribacter desulfuricans SSM1.</title>
        <authorList>
            <person name="Takaki Y."/>
            <person name="Shimamura S."/>
            <person name="Nakagawa S."/>
            <person name="Fukuhara Y."/>
            <person name="Horikawa H."/>
            <person name="Ankai A."/>
            <person name="Harada T."/>
            <person name="Hosoyama A."/>
            <person name="Oguchi A."/>
            <person name="Fukui S."/>
            <person name="Fujita N."/>
            <person name="Takami H."/>
            <person name="Takai K."/>
        </authorList>
    </citation>
    <scope>NUCLEOTIDE SEQUENCE [LARGE SCALE GENOMIC DNA]</scope>
    <source>
        <strain evidence="3">DSM 14783 / JCM 11476 / NBRC 101012 / SSM1</strain>
    </source>
</reference>
<gene>
    <name evidence="2" type="ordered locus">DEFDS_1114</name>
</gene>
<sequence length="132" mass="14058">MQKILVIIVACFILGSTVSCVAPVVVAAGAGAGATYSLTADGVSDNFPISKERAVEVFSQIIKNENGKLILVSISEGKIDAEIGKKKIYFRAKPLTSNATKVVIKARKGYNLLPDKDTAVELFKKFVKVVNG</sequence>
<feature type="chain" id="PRO_5003048115" description="Lipoprotein" evidence="1">
    <location>
        <begin position="22"/>
        <end position="132"/>
    </location>
</feature>
<keyword evidence="3" id="KW-1185">Reference proteome</keyword>
<evidence type="ECO:0000313" key="2">
    <source>
        <dbReference type="EMBL" id="BAI80583.1"/>
    </source>
</evidence>
<evidence type="ECO:0008006" key="4">
    <source>
        <dbReference type="Google" id="ProtNLM"/>
    </source>
</evidence>
<dbReference type="RefSeq" id="WP_013007830.1">
    <property type="nucleotide sequence ID" value="NC_013939.1"/>
</dbReference>
<accession>D3PDB0</accession>